<keyword evidence="5" id="KW-0648">Protein biosynthesis</keyword>
<keyword evidence="6" id="KW-1185">Reference proteome</keyword>
<dbReference type="NCBIfam" id="TIGR00462">
    <property type="entry name" value="genX"/>
    <property type="match status" value="1"/>
</dbReference>
<protein>
    <submittedName>
        <fullName evidence="5">Elongation factor P--(R)-beta-lysine ligase</fullName>
    </submittedName>
</protein>
<feature type="domain" description="Aminoacyl-transfer RNA synthetases class-II family profile" evidence="4">
    <location>
        <begin position="14"/>
        <end position="325"/>
    </location>
</feature>
<dbReference type="PROSITE" id="PS50862">
    <property type="entry name" value="AA_TRNA_LIGASE_II"/>
    <property type="match status" value="1"/>
</dbReference>
<evidence type="ECO:0000313" key="6">
    <source>
        <dbReference type="Proteomes" id="UP001500359"/>
    </source>
</evidence>
<dbReference type="InterPro" id="IPR018149">
    <property type="entry name" value="Lys-tRNA-synth_II_C"/>
</dbReference>
<name>A0ABP3WTQ6_9ALTE</name>
<dbReference type="PRINTS" id="PR00982">
    <property type="entry name" value="TRNASYNTHLYS"/>
</dbReference>
<organism evidence="5 6">
    <name type="scientific">Aliiglaciecola litoralis</name>
    <dbReference type="NCBI Taxonomy" id="582857"/>
    <lineage>
        <taxon>Bacteria</taxon>
        <taxon>Pseudomonadati</taxon>
        <taxon>Pseudomonadota</taxon>
        <taxon>Gammaproteobacteria</taxon>
        <taxon>Alteromonadales</taxon>
        <taxon>Alteromonadaceae</taxon>
        <taxon>Aliiglaciecola</taxon>
    </lineage>
</organism>
<gene>
    <name evidence="5" type="primary">epmA</name>
    <name evidence="5" type="ORF">GCM10009114_08950</name>
</gene>
<evidence type="ECO:0000256" key="3">
    <source>
        <dbReference type="ARBA" id="ARBA00022840"/>
    </source>
</evidence>
<dbReference type="GO" id="GO:0003746">
    <property type="term" value="F:translation elongation factor activity"/>
    <property type="evidence" value="ECO:0007669"/>
    <property type="project" value="UniProtKB-KW"/>
</dbReference>
<dbReference type="Proteomes" id="UP001500359">
    <property type="component" value="Unassembled WGS sequence"/>
</dbReference>
<comment type="caution">
    <text evidence="5">The sequence shown here is derived from an EMBL/GenBank/DDBJ whole genome shotgun (WGS) entry which is preliminary data.</text>
</comment>
<dbReference type="Pfam" id="PF00152">
    <property type="entry name" value="tRNA-synt_2"/>
    <property type="match status" value="1"/>
</dbReference>
<evidence type="ECO:0000256" key="1">
    <source>
        <dbReference type="ARBA" id="ARBA00022598"/>
    </source>
</evidence>
<proteinExistence type="predicted"/>
<keyword evidence="1 5" id="KW-0436">Ligase</keyword>
<evidence type="ECO:0000259" key="4">
    <source>
        <dbReference type="PROSITE" id="PS50862"/>
    </source>
</evidence>
<keyword evidence="3" id="KW-0067">ATP-binding</keyword>
<keyword evidence="5" id="KW-0251">Elongation factor</keyword>
<evidence type="ECO:0000313" key="5">
    <source>
        <dbReference type="EMBL" id="GAA0854162.1"/>
    </source>
</evidence>
<reference evidence="6" key="1">
    <citation type="journal article" date="2019" name="Int. J. Syst. Evol. Microbiol.">
        <title>The Global Catalogue of Microorganisms (GCM) 10K type strain sequencing project: providing services to taxonomists for standard genome sequencing and annotation.</title>
        <authorList>
            <consortium name="The Broad Institute Genomics Platform"/>
            <consortium name="The Broad Institute Genome Sequencing Center for Infectious Disease"/>
            <person name="Wu L."/>
            <person name="Ma J."/>
        </authorList>
    </citation>
    <scope>NUCLEOTIDE SEQUENCE [LARGE SCALE GENOMIC DNA]</scope>
    <source>
        <strain evidence="6">JCM 15896</strain>
    </source>
</reference>
<dbReference type="InterPro" id="IPR045864">
    <property type="entry name" value="aa-tRNA-synth_II/BPL/LPL"/>
</dbReference>
<dbReference type="InterPro" id="IPR004364">
    <property type="entry name" value="Aa-tRNA-synt_II"/>
</dbReference>
<dbReference type="PANTHER" id="PTHR42918">
    <property type="entry name" value="LYSYL-TRNA SYNTHETASE"/>
    <property type="match status" value="1"/>
</dbReference>
<dbReference type="EMBL" id="BAAAFD010000002">
    <property type="protein sequence ID" value="GAA0854162.1"/>
    <property type="molecule type" value="Genomic_DNA"/>
</dbReference>
<dbReference type="GO" id="GO:0016874">
    <property type="term" value="F:ligase activity"/>
    <property type="evidence" value="ECO:0007669"/>
    <property type="project" value="UniProtKB-KW"/>
</dbReference>
<dbReference type="SUPFAM" id="SSF55681">
    <property type="entry name" value="Class II aaRS and biotin synthetases"/>
    <property type="match status" value="1"/>
</dbReference>
<dbReference type="InterPro" id="IPR006195">
    <property type="entry name" value="aa-tRNA-synth_II"/>
</dbReference>
<dbReference type="InterPro" id="IPR004525">
    <property type="entry name" value="EpmA"/>
</dbReference>
<dbReference type="RefSeq" id="WP_343856950.1">
    <property type="nucleotide sequence ID" value="NZ_BAAAFD010000002.1"/>
</dbReference>
<dbReference type="PANTHER" id="PTHR42918:SF6">
    <property type="entry name" value="ELONGATION FACTOR P--(R)-BETA-LYSINE LIGASE"/>
    <property type="match status" value="1"/>
</dbReference>
<accession>A0ABP3WTQ6</accession>
<dbReference type="Gene3D" id="3.30.930.10">
    <property type="entry name" value="Bira Bifunctional Protein, Domain 2"/>
    <property type="match status" value="1"/>
</dbReference>
<sequence>MADFDAWQPTASMDSLRTRAQVMAQVRGFFALRNVLEVETPMLSQASVTDVNLRAFETRFSHPQSSQEQVLYLQTSPEFAMKRLLCAGSGSIYQLSKAFRNEEAGRFHNPEFTMLEWYRVGFDHWQLIDEVDALLQEVLDTPPLEIVTYQQAFIRYCDFDPLDISLAHLQQQTSRLGFNDIAQSETNKDVLLQLLCCELIEPQLSQERPVALVNFPASQAALAKLEPEDPRIARRFEVYYKGIELANGYHELGDPQEQLTRFENDNLLRQSKGLPTITIDNLFIQAMHQGLPDCAGVALGFDRLMMLKRQSSRIEQTMSFFIDNA</sequence>
<keyword evidence="2" id="KW-0547">Nucleotide-binding</keyword>
<dbReference type="NCBIfam" id="NF006828">
    <property type="entry name" value="PRK09350.1"/>
    <property type="match status" value="1"/>
</dbReference>
<evidence type="ECO:0000256" key="2">
    <source>
        <dbReference type="ARBA" id="ARBA00022741"/>
    </source>
</evidence>